<accession>A0A8X7XSN9</accession>
<dbReference type="OrthoDB" id="959565at2759"/>
<protein>
    <submittedName>
        <fullName evidence="1">Uncharacterized protein</fullName>
    </submittedName>
</protein>
<comment type="caution">
    <text evidence="1">The sequence shown here is derived from an EMBL/GenBank/DDBJ whole genome shotgun (WGS) entry which is preliminary data.</text>
</comment>
<proteinExistence type="predicted"/>
<gene>
    <name evidence="1" type="ORF">POTOM_059860</name>
</gene>
<dbReference type="Proteomes" id="UP000886885">
    <property type="component" value="Unassembled WGS sequence"/>
</dbReference>
<sequence>MYSFEYQIGGNENWVVPPAIDTRIYVDWALENRFQVGDTARDQFKHKEIRGLPLPSTSWVFIIFFCEGFKHRKDSVMKVRVEDYKKCNSRHPNFFSNTVHHLNHPASASLSVPGKCSYLSLFHSNKIPPLKHRSRSGSSSIVSQPSELGMVMRLSDRFL</sequence>
<dbReference type="Gene3D" id="2.60.40.420">
    <property type="entry name" value="Cupredoxins - blue copper proteins"/>
    <property type="match status" value="1"/>
</dbReference>
<name>A0A8X7XSN9_POPTO</name>
<reference evidence="1" key="1">
    <citation type="journal article" date="2020" name="bioRxiv">
        <title>Hybrid origin of Populus tomentosa Carr. identified through genome sequencing and phylogenomic analysis.</title>
        <authorList>
            <person name="An X."/>
            <person name="Gao K."/>
            <person name="Chen Z."/>
            <person name="Li J."/>
            <person name="Yang X."/>
            <person name="Yang X."/>
            <person name="Zhou J."/>
            <person name="Guo T."/>
            <person name="Zhao T."/>
            <person name="Huang S."/>
            <person name="Miao D."/>
            <person name="Khan W.U."/>
            <person name="Rao P."/>
            <person name="Ye M."/>
            <person name="Lei B."/>
            <person name="Liao W."/>
            <person name="Wang J."/>
            <person name="Ji L."/>
            <person name="Li Y."/>
            <person name="Guo B."/>
            <person name="Mustafa N.S."/>
            <person name="Li S."/>
            <person name="Yun Q."/>
            <person name="Keller S.R."/>
            <person name="Mao J."/>
            <person name="Zhang R."/>
            <person name="Strauss S.H."/>
        </authorList>
    </citation>
    <scope>NUCLEOTIDE SEQUENCE</scope>
    <source>
        <strain evidence="1">GM15</strain>
        <tissue evidence="1">Leaf</tissue>
    </source>
</reference>
<organism evidence="1 2">
    <name type="scientific">Populus tomentosa</name>
    <name type="common">Chinese white poplar</name>
    <dbReference type="NCBI Taxonomy" id="118781"/>
    <lineage>
        <taxon>Eukaryota</taxon>
        <taxon>Viridiplantae</taxon>
        <taxon>Streptophyta</taxon>
        <taxon>Embryophyta</taxon>
        <taxon>Tracheophyta</taxon>
        <taxon>Spermatophyta</taxon>
        <taxon>Magnoliopsida</taxon>
        <taxon>eudicotyledons</taxon>
        <taxon>Gunneridae</taxon>
        <taxon>Pentapetalae</taxon>
        <taxon>rosids</taxon>
        <taxon>fabids</taxon>
        <taxon>Malpighiales</taxon>
        <taxon>Salicaceae</taxon>
        <taxon>Saliceae</taxon>
        <taxon>Populus</taxon>
    </lineage>
</organism>
<evidence type="ECO:0000313" key="2">
    <source>
        <dbReference type="Proteomes" id="UP000886885"/>
    </source>
</evidence>
<dbReference type="AlphaFoldDB" id="A0A8X7XSN9"/>
<keyword evidence="2" id="KW-1185">Reference proteome</keyword>
<dbReference type="EMBL" id="JAAWWB010000113">
    <property type="protein sequence ID" value="KAG6737145.1"/>
    <property type="molecule type" value="Genomic_DNA"/>
</dbReference>
<evidence type="ECO:0000313" key="1">
    <source>
        <dbReference type="EMBL" id="KAG6737145.1"/>
    </source>
</evidence>
<dbReference type="SUPFAM" id="SSF49503">
    <property type="entry name" value="Cupredoxins"/>
    <property type="match status" value="1"/>
</dbReference>
<dbReference type="InterPro" id="IPR008972">
    <property type="entry name" value="Cupredoxin"/>
</dbReference>